<sequence>MGSKHIRSSGGGGFLPKFSALLVQMVQDEVGMLLGIPGQIEMIAEFVCDIQCVLADAERKQSKGSAIERWLMQLKDVMYDADDVIDLCQIKAKERLNNSNSSSNARGGSPLLSCFCNPFFAHEIGSKINHINSRLEGIAKRKANLGLTEAQIFHRPSERDPRVDLITNHKTDPLVVLDDIVGEKIEEDTELLVNWFTEEENGVREIVRIAAIVGMGGIGKTTLAKKIFNDRRIEQEFQLKIWLCVSKEVKHVELLKCMIREAGGDHSAA</sequence>
<dbReference type="PANTHER" id="PTHR36766:SF36">
    <property type="entry name" value="AAA+ ATPASE DOMAIN-CONTAINING PROTEIN"/>
    <property type="match status" value="1"/>
</dbReference>
<keyword evidence="6" id="KW-0067">ATP-binding</keyword>
<feature type="domain" description="NB-ARC" evidence="7">
    <location>
        <begin position="190"/>
        <end position="261"/>
    </location>
</feature>
<keyword evidence="10" id="KW-1185">Reference proteome</keyword>
<keyword evidence="3" id="KW-0677">Repeat</keyword>
<evidence type="ECO:0000259" key="7">
    <source>
        <dbReference type="Pfam" id="PF00931"/>
    </source>
</evidence>
<evidence type="ECO:0000256" key="1">
    <source>
        <dbReference type="ARBA" id="ARBA00008894"/>
    </source>
</evidence>
<dbReference type="Pfam" id="PF00931">
    <property type="entry name" value="NB-ARC"/>
    <property type="match status" value="1"/>
</dbReference>
<dbReference type="AlphaFoldDB" id="A0A833R3G2"/>
<dbReference type="InterPro" id="IPR027417">
    <property type="entry name" value="P-loop_NTPase"/>
</dbReference>
<feature type="domain" description="Disease resistance N-terminal" evidence="8">
    <location>
        <begin position="22"/>
        <end position="101"/>
    </location>
</feature>
<keyword evidence="4" id="KW-0547">Nucleotide-binding</keyword>
<name>A0A833R3G2_9POAL</name>
<evidence type="ECO:0000256" key="3">
    <source>
        <dbReference type="ARBA" id="ARBA00022737"/>
    </source>
</evidence>
<dbReference type="SUPFAM" id="SSF52540">
    <property type="entry name" value="P-loop containing nucleoside triphosphate hydrolases"/>
    <property type="match status" value="1"/>
</dbReference>
<evidence type="ECO:0000313" key="10">
    <source>
        <dbReference type="Proteomes" id="UP000623129"/>
    </source>
</evidence>
<dbReference type="InterPro" id="IPR038005">
    <property type="entry name" value="RX-like_CC"/>
</dbReference>
<gene>
    <name evidence="9" type="ORF">FCM35_KLT00553</name>
</gene>
<proteinExistence type="inferred from homology"/>
<dbReference type="GO" id="GO:0006952">
    <property type="term" value="P:defense response"/>
    <property type="evidence" value="ECO:0007669"/>
    <property type="project" value="UniProtKB-KW"/>
</dbReference>
<dbReference type="GO" id="GO:0043531">
    <property type="term" value="F:ADP binding"/>
    <property type="evidence" value="ECO:0007669"/>
    <property type="project" value="InterPro"/>
</dbReference>
<evidence type="ECO:0000259" key="8">
    <source>
        <dbReference type="Pfam" id="PF18052"/>
    </source>
</evidence>
<dbReference type="InterPro" id="IPR002182">
    <property type="entry name" value="NB-ARC"/>
</dbReference>
<dbReference type="InterPro" id="IPR041118">
    <property type="entry name" value="Rx_N"/>
</dbReference>
<dbReference type="CDD" id="cd14798">
    <property type="entry name" value="RX-CC_like"/>
    <property type="match status" value="1"/>
</dbReference>
<evidence type="ECO:0000256" key="2">
    <source>
        <dbReference type="ARBA" id="ARBA00022614"/>
    </source>
</evidence>
<dbReference type="EMBL" id="SWLB01000001">
    <property type="protein sequence ID" value="KAF3341915.1"/>
    <property type="molecule type" value="Genomic_DNA"/>
</dbReference>
<dbReference type="Pfam" id="PF18052">
    <property type="entry name" value="Rx_N"/>
    <property type="match status" value="1"/>
</dbReference>
<accession>A0A833R3G2</accession>
<dbReference type="OrthoDB" id="3027644at2759"/>
<dbReference type="GO" id="GO:0005524">
    <property type="term" value="F:ATP binding"/>
    <property type="evidence" value="ECO:0007669"/>
    <property type="project" value="UniProtKB-KW"/>
</dbReference>
<evidence type="ECO:0000256" key="5">
    <source>
        <dbReference type="ARBA" id="ARBA00022821"/>
    </source>
</evidence>
<organism evidence="9 10">
    <name type="scientific">Carex littledalei</name>
    <dbReference type="NCBI Taxonomy" id="544730"/>
    <lineage>
        <taxon>Eukaryota</taxon>
        <taxon>Viridiplantae</taxon>
        <taxon>Streptophyta</taxon>
        <taxon>Embryophyta</taxon>
        <taxon>Tracheophyta</taxon>
        <taxon>Spermatophyta</taxon>
        <taxon>Magnoliopsida</taxon>
        <taxon>Liliopsida</taxon>
        <taxon>Poales</taxon>
        <taxon>Cyperaceae</taxon>
        <taxon>Cyperoideae</taxon>
        <taxon>Cariceae</taxon>
        <taxon>Carex</taxon>
        <taxon>Carex subgen. Euthyceras</taxon>
    </lineage>
</organism>
<reference evidence="9" key="1">
    <citation type="submission" date="2020-01" db="EMBL/GenBank/DDBJ databases">
        <title>Genome sequence of Kobresia littledalei, the first chromosome-level genome in the family Cyperaceae.</title>
        <authorList>
            <person name="Qu G."/>
        </authorList>
    </citation>
    <scope>NUCLEOTIDE SEQUENCE</scope>
    <source>
        <strain evidence="9">C.B.Clarke</strain>
        <tissue evidence="9">Leaf</tissue>
    </source>
</reference>
<evidence type="ECO:0000313" key="9">
    <source>
        <dbReference type="EMBL" id="KAF3341915.1"/>
    </source>
</evidence>
<comment type="caution">
    <text evidence="9">The sequence shown here is derived from an EMBL/GenBank/DDBJ whole genome shotgun (WGS) entry which is preliminary data.</text>
</comment>
<dbReference type="Gene3D" id="1.20.5.4130">
    <property type="match status" value="1"/>
</dbReference>
<dbReference type="Gene3D" id="3.40.50.300">
    <property type="entry name" value="P-loop containing nucleotide triphosphate hydrolases"/>
    <property type="match status" value="1"/>
</dbReference>
<dbReference type="Proteomes" id="UP000623129">
    <property type="component" value="Unassembled WGS sequence"/>
</dbReference>
<dbReference type="PANTHER" id="PTHR36766">
    <property type="entry name" value="PLANT BROAD-SPECTRUM MILDEW RESISTANCE PROTEIN RPW8"/>
    <property type="match status" value="1"/>
</dbReference>
<keyword evidence="5" id="KW-0611">Plant defense</keyword>
<protein>
    <submittedName>
        <fullName evidence="9">Putative disease resistance protein RGA3</fullName>
    </submittedName>
</protein>
<evidence type="ECO:0000256" key="6">
    <source>
        <dbReference type="ARBA" id="ARBA00022840"/>
    </source>
</evidence>
<keyword evidence="2" id="KW-0433">Leucine-rich repeat</keyword>
<evidence type="ECO:0000256" key="4">
    <source>
        <dbReference type="ARBA" id="ARBA00022741"/>
    </source>
</evidence>
<comment type="similarity">
    <text evidence="1">Belongs to the disease resistance NB-LRR family.</text>
</comment>